<accession>A0A167VRA6</accession>
<dbReference type="Pfam" id="PF18759">
    <property type="entry name" value="Plavaka"/>
    <property type="match status" value="1"/>
</dbReference>
<feature type="compositionally biased region" description="Pro residues" evidence="1">
    <location>
        <begin position="26"/>
        <end position="39"/>
    </location>
</feature>
<sequence length="886" mass="101214">MDPSDSEDPKAPEVSDSDAPNGLPDDGPPSPSSHPPPQRSPATAADEFDPQNDDIRTEYHPSSRRLTETTCFKEYGRAGQEREDHSSTGSFPWLPFRTRIDFEVADLVHDLAMSKAQTETCLSLMRRCSSGEAVRIKNHKDLVETWEKCRVHHVPFELSKITVRYAKKDRTYDVHHRPLWDWVLGLLNHPRLIHEFTWDAQKISKWNGFRWERFLHEPWTARDWWRMQTKLPVGASPLTLILYADKTRLSSFGTAKAYPVVARCANLPVHIRNSNGIGGGEVVGWLPIIAEESSETKKPKFILHKNIVWHEAFRKILEQLRKYADIGFNHKCADDVLRWLFPIILILSADYEEQCIMALIRGIKSNFPCPKCEVPKGQLLDFSTKFEPRTAKLVRRVLQDAKQQSAAEREITLKGHGLRNVPNAISEVKRSDALGALYPDRMHINHGGIFPHHVWDQILRHLDVLGRTALDKVDKQIASLPSWSGLNHFNGVTHMLFSDCSKYEDISKVIIFATHNVITEAACPLGYLLLKCLRAYLIVDMYIALEVHTETTIQAGRAAVLAFGVALKAYTDATAGTVFSDKNWGGIIKLHLWTHIFDEIEAKGVSRNGNTKPNEKLHGPLKKHYLRRTNFKDIAPQILRAEHICCVARIMREELRHYDKINSNGPDIPEDIEGDSESIVTHVHLGAAQPATPLDALPALQPTDAALSKINANTLKKFFREHLYRYDLPEPPTKITEYRYLKVTFPSTVDWRCSQDNLRRNPLFHGQEREDFVIFQEDEDSISFAKLLFVLKCTINNGKPPYSLALVQPYDAHIPRAERPASDKELGMIRVRAQRRKDSKFIFVDSIVRGAMLVSTYDEDTYDECFVVDSVDTDMFLRLRNWTPNR</sequence>
<dbReference type="STRING" id="436010.A0A167VRA6"/>
<dbReference type="AlphaFoldDB" id="A0A167VRA6"/>
<protein>
    <submittedName>
        <fullName evidence="2">Uncharacterized protein</fullName>
    </submittedName>
</protein>
<feature type="compositionally biased region" description="Basic and acidic residues" evidence="1">
    <location>
        <begin position="53"/>
        <end position="67"/>
    </location>
</feature>
<proteinExistence type="predicted"/>
<dbReference type="InterPro" id="IPR041078">
    <property type="entry name" value="Plavaka"/>
</dbReference>
<organism evidence="2 3">
    <name type="scientific">Athelia psychrophila</name>
    <dbReference type="NCBI Taxonomy" id="1759441"/>
    <lineage>
        <taxon>Eukaryota</taxon>
        <taxon>Fungi</taxon>
        <taxon>Dikarya</taxon>
        <taxon>Basidiomycota</taxon>
        <taxon>Agaricomycotina</taxon>
        <taxon>Agaricomycetes</taxon>
        <taxon>Agaricomycetidae</taxon>
        <taxon>Atheliales</taxon>
        <taxon>Atheliaceae</taxon>
        <taxon>Athelia</taxon>
    </lineage>
</organism>
<dbReference type="Proteomes" id="UP000076532">
    <property type="component" value="Unassembled WGS sequence"/>
</dbReference>
<reference evidence="2 3" key="1">
    <citation type="journal article" date="2016" name="Mol. Biol. Evol.">
        <title>Comparative Genomics of Early-Diverging Mushroom-Forming Fungi Provides Insights into the Origins of Lignocellulose Decay Capabilities.</title>
        <authorList>
            <person name="Nagy L.G."/>
            <person name="Riley R."/>
            <person name="Tritt A."/>
            <person name="Adam C."/>
            <person name="Daum C."/>
            <person name="Floudas D."/>
            <person name="Sun H."/>
            <person name="Yadav J.S."/>
            <person name="Pangilinan J."/>
            <person name="Larsson K.H."/>
            <person name="Matsuura K."/>
            <person name="Barry K."/>
            <person name="Labutti K."/>
            <person name="Kuo R."/>
            <person name="Ohm R.A."/>
            <person name="Bhattacharya S.S."/>
            <person name="Shirouzu T."/>
            <person name="Yoshinaga Y."/>
            <person name="Martin F.M."/>
            <person name="Grigoriev I.V."/>
            <person name="Hibbett D.S."/>
        </authorList>
    </citation>
    <scope>NUCLEOTIDE SEQUENCE [LARGE SCALE GENOMIC DNA]</scope>
    <source>
        <strain evidence="2 3">CBS 109695</strain>
    </source>
</reference>
<feature type="region of interest" description="Disordered" evidence="1">
    <location>
        <begin position="1"/>
        <end position="70"/>
    </location>
</feature>
<evidence type="ECO:0000313" key="2">
    <source>
        <dbReference type="EMBL" id="KZP05285.1"/>
    </source>
</evidence>
<dbReference type="EMBL" id="KV417849">
    <property type="protein sequence ID" value="KZP05285.1"/>
    <property type="molecule type" value="Genomic_DNA"/>
</dbReference>
<name>A0A167VRA6_9AGAM</name>
<evidence type="ECO:0000256" key="1">
    <source>
        <dbReference type="SAM" id="MobiDB-lite"/>
    </source>
</evidence>
<gene>
    <name evidence="2" type="ORF">FIBSPDRAFT_766053</name>
</gene>
<evidence type="ECO:0000313" key="3">
    <source>
        <dbReference type="Proteomes" id="UP000076532"/>
    </source>
</evidence>
<dbReference type="OrthoDB" id="3239511at2759"/>
<keyword evidence="3" id="KW-1185">Reference proteome</keyword>